<dbReference type="InterPro" id="IPR036388">
    <property type="entry name" value="WH-like_DNA-bd_sf"/>
</dbReference>
<dbReference type="PANTHER" id="PTHR30537">
    <property type="entry name" value="HTH-TYPE TRANSCRIPTIONAL REGULATOR"/>
    <property type="match status" value="1"/>
</dbReference>
<evidence type="ECO:0000313" key="7">
    <source>
        <dbReference type="Proteomes" id="UP000635142"/>
    </source>
</evidence>
<proteinExistence type="inferred from homology"/>
<keyword evidence="7" id="KW-1185">Reference proteome</keyword>
<dbReference type="Gene3D" id="1.10.10.10">
    <property type="entry name" value="Winged helix-like DNA-binding domain superfamily/Winged helix DNA-binding domain"/>
    <property type="match status" value="1"/>
</dbReference>
<comment type="caution">
    <text evidence="6">The sequence shown here is derived from an EMBL/GenBank/DDBJ whole genome shotgun (WGS) entry which is preliminary data.</text>
</comment>
<sequence>MPRTLPPLNALRAFEAAGRLGSFSKAAEELNVSHSAISRHVRGLEKRLDVLFFRTKNTGVELTEVGQRYLAEITPLFDGIALATEALAAPSKGTVTLTTESTLAQKWLVPRLARLKQAHENIDLKLSVNPQVMDVEAHEFDIGIRYLRTEPPQDHDLLFPSTVQAFAAPGFITMIDGQVDLRALAEGPLIQDATFRLWPEWFARTGLASVGPLDLPHPLTALLAIQSAVSGLGAVLMDKHLCEPEVQSGALVPLSPVSIRYGGYYLAINSQARRRKSVRAVRQWLLDESQPTVN</sequence>
<dbReference type="RefSeq" id="WP_191073636.1">
    <property type="nucleotide sequence ID" value="NZ_JACTAG010000001.1"/>
</dbReference>
<protein>
    <submittedName>
        <fullName evidence="6">LysR family transcriptional regulator</fullName>
    </submittedName>
</protein>
<accession>A0A927HCJ3</accession>
<evidence type="ECO:0000256" key="4">
    <source>
        <dbReference type="ARBA" id="ARBA00023163"/>
    </source>
</evidence>
<dbReference type="InterPro" id="IPR036390">
    <property type="entry name" value="WH_DNA-bd_sf"/>
</dbReference>
<gene>
    <name evidence="6" type="ORF">H9Q16_01645</name>
</gene>
<dbReference type="PANTHER" id="PTHR30537:SF79">
    <property type="entry name" value="TRANSCRIPTIONAL REGULATOR-RELATED"/>
    <property type="match status" value="1"/>
</dbReference>
<dbReference type="SUPFAM" id="SSF46785">
    <property type="entry name" value="Winged helix' DNA-binding domain"/>
    <property type="match status" value="1"/>
</dbReference>
<dbReference type="Gene3D" id="3.40.190.10">
    <property type="entry name" value="Periplasmic binding protein-like II"/>
    <property type="match status" value="2"/>
</dbReference>
<organism evidence="6 7">
    <name type="scientific">Sulfitobacter aestuariivivens</name>
    <dbReference type="NCBI Taxonomy" id="2766981"/>
    <lineage>
        <taxon>Bacteria</taxon>
        <taxon>Pseudomonadati</taxon>
        <taxon>Pseudomonadota</taxon>
        <taxon>Alphaproteobacteria</taxon>
        <taxon>Rhodobacterales</taxon>
        <taxon>Roseobacteraceae</taxon>
        <taxon>Sulfitobacter</taxon>
    </lineage>
</organism>
<evidence type="ECO:0000313" key="6">
    <source>
        <dbReference type="EMBL" id="MBD3662617.1"/>
    </source>
</evidence>
<keyword evidence="4" id="KW-0804">Transcription</keyword>
<dbReference type="Proteomes" id="UP000635142">
    <property type="component" value="Unassembled WGS sequence"/>
</dbReference>
<dbReference type="InterPro" id="IPR058163">
    <property type="entry name" value="LysR-type_TF_proteobact-type"/>
</dbReference>
<dbReference type="InterPro" id="IPR005119">
    <property type="entry name" value="LysR_subst-bd"/>
</dbReference>
<evidence type="ECO:0000256" key="1">
    <source>
        <dbReference type="ARBA" id="ARBA00009437"/>
    </source>
</evidence>
<keyword evidence="3" id="KW-0238">DNA-binding</keyword>
<dbReference type="GO" id="GO:0043565">
    <property type="term" value="F:sequence-specific DNA binding"/>
    <property type="evidence" value="ECO:0007669"/>
    <property type="project" value="TreeGrafter"/>
</dbReference>
<dbReference type="AlphaFoldDB" id="A0A927HCJ3"/>
<name>A0A927HCJ3_9RHOB</name>
<dbReference type="GO" id="GO:0006351">
    <property type="term" value="P:DNA-templated transcription"/>
    <property type="evidence" value="ECO:0007669"/>
    <property type="project" value="TreeGrafter"/>
</dbReference>
<evidence type="ECO:0000259" key="5">
    <source>
        <dbReference type="PROSITE" id="PS50931"/>
    </source>
</evidence>
<feature type="domain" description="HTH lysR-type" evidence="5">
    <location>
        <begin position="6"/>
        <end position="63"/>
    </location>
</feature>
<dbReference type="InterPro" id="IPR000847">
    <property type="entry name" value="LysR_HTH_N"/>
</dbReference>
<comment type="similarity">
    <text evidence="1">Belongs to the LysR transcriptional regulatory family.</text>
</comment>
<evidence type="ECO:0000256" key="3">
    <source>
        <dbReference type="ARBA" id="ARBA00023125"/>
    </source>
</evidence>
<keyword evidence="2" id="KW-0805">Transcription regulation</keyword>
<dbReference type="EMBL" id="JACTAG010000001">
    <property type="protein sequence ID" value="MBD3662617.1"/>
    <property type="molecule type" value="Genomic_DNA"/>
</dbReference>
<dbReference type="Pfam" id="PF00126">
    <property type="entry name" value="HTH_1"/>
    <property type="match status" value="1"/>
</dbReference>
<dbReference type="SUPFAM" id="SSF53850">
    <property type="entry name" value="Periplasmic binding protein-like II"/>
    <property type="match status" value="1"/>
</dbReference>
<dbReference type="GO" id="GO:0003700">
    <property type="term" value="F:DNA-binding transcription factor activity"/>
    <property type="evidence" value="ECO:0007669"/>
    <property type="project" value="InterPro"/>
</dbReference>
<dbReference type="Pfam" id="PF03466">
    <property type="entry name" value="LysR_substrate"/>
    <property type="match status" value="1"/>
</dbReference>
<reference evidence="6" key="1">
    <citation type="submission" date="2020-08" db="EMBL/GenBank/DDBJ databases">
        <title>Sulfitobacter aestuariivivens sp. nov., isolated from a tidal flat.</title>
        <authorList>
            <person name="Park S."/>
            <person name="Yoon J.-H."/>
        </authorList>
    </citation>
    <scope>NUCLEOTIDE SEQUENCE</scope>
    <source>
        <strain evidence="6">TSTF-M16</strain>
    </source>
</reference>
<dbReference type="PROSITE" id="PS50931">
    <property type="entry name" value="HTH_LYSR"/>
    <property type="match status" value="1"/>
</dbReference>
<evidence type="ECO:0000256" key="2">
    <source>
        <dbReference type="ARBA" id="ARBA00023015"/>
    </source>
</evidence>